<proteinExistence type="predicted"/>
<protein>
    <recommendedName>
        <fullName evidence="3">Tetratricopeptide repeat protein</fullName>
    </recommendedName>
</protein>
<organism evidence="1 2">
    <name type="scientific">Actinophytocola oryzae</name>
    <dbReference type="NCBI Taxonomy" id="502181"/>
    <lineage>
        <taxon>Bacteria</taxon>
        <taxon>Bacillati</taxon>
        <taxon>Actinomycetota</taxon>
        <taxon>Actinomycetes</taxon>
        <taxon>Pseudonocardiales</taxon>
        <taxon>Pseudonocardiaceae</taxon>
    </lineage>
</organism>
<dbReference type="EMBL" id="SOCP01000013">
    <property type="protein sequence ID" value="TDV44955.1"/>
    <property type="molecule type" value="Genomic_DNA"/>
</dbReference>
<dbReference type="Gene3D" id="1.25.40.10">
    <property type="entry name" value="Tetratricopeptide repeat domain"/>
    <property type="match status" value="1"/>
</dbReference>
<comment type="caution">
    <text evidence="1">The sequence shown here is derived from an EMBL/GenBank/DDBJ whole genome shotgun (WGS) entry which is preliminary data.</text>
</comment>
<dbReference type="InterPro" id="IPR011990">
    <property type="entry name" value="TPR-like_helical_dom_sf"/>
</dbReference>
<evidence type="ECO:0008006" key="3">
    <source>
        <dbReference type="Google" id="ProtNLM"/>
    </source>
</evidence>
<accession>A0A4R7V8A5</accession>
<reference evidence="1 2" key="1">
    <citation type="submission" date="2019-03" db="EMBL/GenBank/DDBJ databases">
        <title>Genomic Encyclopedia of Archaeal and Bacterial Type Strains, Phase II (KMG-II): from individual species to whole genera.</title>
        <authorList>
            <person name="Goeker M."/>
        </authorList>
    </citation>
    <scope>NUCLEOTIDE SEQUENCE [LARGE SCALE GENOMIC DNA]</scope>
    <source>
        <strain evidence="1 2">DSM 45499</strain>
    </source>
</reference>
<keyword evidence="2" id="KW-1185">Reference proteome</keyword>
<dbReference type="AlphaFoldDB" id="A0A4R7V8A5"/>
<sequence length="370" mass="39641">MLETIGDTEPLFSDDATAEAAAIIEGARGQDDDRARALATAGQLYWRRRLTALADDEVNLHAAMVLFLLPYRHDRTLVPETLWDALAGFDERNVEFSVVSQGIPELCTALGEVVGAGPDALAWLARVFGAAAAMTPAAHPKRPLLTGWLAVVHDRRGEKEHAAALAEEAVPGLLADTAADGWLLSLVGQVIRAHHGPRADPRLLASAVEVSREAERRVADEARPSVLHNLSATLLTRYTARAACGDAGAVDDLVEALDRGREAVTTGTADRPSFLLHAAGYAGALGAWSDRTGDLEVLDEAEYVLRHGLSHAEEDDTQVPYAYFRLGEIAQRRGRDEEALSCYTTASRLLAAGDPLVPVLRDALEGLRAG</sequence>
<dbReference type="SUPFAM" id="SSF48452">
    <property type="entry name" value="TPR-like"/>
    <property type="match status" value="1"/>
</dbReference>
<evidence type="ECO:0000313" key="2">
    <source>
        <dbReference type="Proteomes" id="UP000294927"/>
    </source>
</evidence>
<gene>
    <name evidence="1" type="ORF">CLV71_113220</name>
</gene>
<name>A0A4R7V8A5_9PSEU</name>
<evidence type="ECO:0000313" key="1">
    <source>
        <dbReference type="EMBL" id="TDV44955.1"/>
    </source>
</evidence>
<dbReference type="Proteomes" id="UP000294927">
    <property type="component" value="Unassembled WGS sequence"/>
</dbReference>